<proteinExistence type="predicted"/>
<dbReference type="EMBL" id="VOQS01000003">
    <property type="protein sequence ID" value="TXC82764.1"/>
    <property type="molecule type" value="Genomic_DNA"/>
</dbReference>
<organism evidence="2 3">
    <name type="scientific">Paraburkholderia azotifigens</name>
    <dbReference type="NCBI Taxonomy" id="2057004"/>
    <lineage>
        <taxon>Bacteria</taxon>
        <taxon>Pseudomonadati</taxon>
        <taxon>Pseudomonadota</taxon>
        <taxon>Betaproteobacteria</taxon>
        <taxon>Burkholderiales</taxon>
        <taxon>Burkholderiaceae</taxon>
        <taxon>Paraburkholderia</taxon>
    </lineage>
</organism>
<reference evidence="2 3" key="1">
    <citation type="journal article" date="2018" name="Int. J. Syst. Evol. Microbiol.">
        <title>Paraburkholderia azotifigens sp. nov., a nitrogen-fixing bacterium isolated from paddy soil.</title>
        <authorList>
            <person name="Choi G.M."/>
            <person name="Im W.T."/>
        </authorList>
    </citation>
    <scope>NUCLEOTIDE SEQUENCE [LARGE SCALE GENOMIC DNA]</scope>
    <source>
        <strain evidence="2 3">NF 2-5-3</strain>
    </source>
</reference>
<dbReference type="Proteomes" id="UP000321776">
    <property type="component" value="Unassembled WGS sequence"/>
</dbReference>
<dbReference type="AlphaFoldDB" id="A0A5C6VD79"/>
<evidence type="ECO:0000256" key="1">
    <source>
        <dbReference type="SAM" id="MobiDB-lite"/>
    </source>
</evidence>
<name>A0A5C6VD79_9BURK</name>
<evidence type="ECO:0000313" key="3">
    <source>
        <dbReference type="Proteomes" id="UP000321776"/>
    </source>
</evidence>
<feature type="region of interest" description="Disordered" evidence="1">
    <location>
        <begin position="62"/>
        <end position="86"/>
    </location>
</feature>
<sequence>MKACVSERGAAALPTRGTHCYRFGIFITATAAQYLPTAMISLKRISLLAALVALTSAAHAQVSPSSDLPPQHDGPAHDGPPPHGPGFAAVNDLEHLQRLYDMSGRDAEMNAVYHDVLSKTHDPALRHYVYVALARNQLKPANVDQAIDTIRKSLDEDIEALDKHAALPARR</sequence>
<accession>A0A5C6VD79</accession>
<evidence type="ECO:0000313" key="2">
    <source>
        <dbReference type="EMBL" id="TXC82764.1"/>
    </source>
</evidence>
<dbReference type="RefSeq" id="WP_147235366.1">
    <property type="nucleotide sequence ID" value="NZ_JAZHFZ010000020.1"/>
</dbReference>
<protein>
    <submittedName>
        <fullName evidence="2">Uncharacterized protein</fullName>
    </submittedName>
</protein>
<gene>
    <name evidence="2" type="ORF">FRZ40_20195</name>
</gene>
<comment type="caution">
    <text evidence="2">The sequence shown here is derived from an EMBL/GenBank/DDBJ whole genome shotgun (WGS) entry which is preliminary data.</text>
</comment>